<organism evidence="1 2">
    <name type="scientific">Pseudoalteromonas haloplanktis</name>
    <name type="common">Alteromonas haloplanktis</name>
    <dbReference type="NCBI Taxonomy" id="228"/>
    <lineage>
        <taxon>Bacteria</taxon>
        <taxon>Pseudomonadati</taxon>
        <taxon>Pseudomonadota</taxon>
        <taxon>Gammaproteobacteria</taxon>
        <taxon>Alteromonadales</taxon>
        <taxon>Pseudoalteromonadaceae</taxon>
        <taxon>Pseudoalteromonas</taxon>
    </lineage>
</organism>
<accession>A0ABU1B7H9</accession>
<comment type="caution">
    <text evidence="1">The sequence shown here is derived from an EMBL/GenBank/DDBJ whole genome shotgun (WGS) entry which is preliminary data.</text>
</comment>
<name>A0ABU1B7H9_PSEHA</name>
<evidence type="ECO:0000313" key="2">
    <source>
        <dbReference type="Proteomes" id="UP001226574"/>
    </source>
</evidence>
<proteinExistence type="predicted"/>
<keyword evidence="2" id="KW-1185">Reference proteome</keyword>
<sequence length="457" mass="52810">MILYFKYVDELSTYAKYVLLRLILSTQVEGYLVKLDFIKLGCPKNKLLPVIKELLEFKVLVVQEESLHKNRGRPIITYRFERSNTKCLLDKLALLPCDIEKIVELKMRIPTQLVWFFLVLSADEFGYVESVSMAKIAKACGLKIVEVKTAIKQLSNANLLSQPVKGCTIKKYNSEIPKEIKDSIGSEANNLKRCSTFKINNDKETHAIYLITLPSINNRKLNSFTTIFLPLLRDRPLKNDSLFMELLHFENKWLDSSPKQYDEIEFLMQQPPQVFDHFDDVLFKLASYGLLRLLNKTISVLNPISEEDAFNQILSPANFEFMAAIHGRFTSELIGHFANILVHYILYTFYQHRCDMNLPVTPDKREYLSWITSLNFINKNIDIELIRTPSKVTLPDISSLDNLVISSNIDLSDKVKIIKNSVDFKHPKSHLKNSEYPVFQCVPDSFARFYKTVITSE</sequence>
<reference evidence="1 2" key="1">
    <citation type="submission" date="2023-08" db="EMBL/GenBank/DDBJ databases">
        <title>Pseudoalteromonas haloplanktis LL1 genome.</title>
        <authorList>
            <person name="Wu S."/>
        </authorList>
    </citation>
    <scope>NUCLEOTIDE SEQUENCE [LARGE SCALE GENOMIC DNA]</scope>
    <source>
        <strain evidence="1 2">LL1</strain>
    </source>
</reference>
<gene>
    <name evidence="1" type="ORF">RC083_02700</name>
</gene>
<dbReference type="EMBL" id="JAVIFY010000002">
    <property type="protein sequence ID" value="MDQ9090498.1"/>
    <property type="molecule type" value="Genomic_DNA"/>
</dbReference>
<dbReference type="Proteomes" id="UP001226574">
    <property type="component" value="Unassembled WGS sequence"/>
</dbReference>
<dbReference type="RefSeq" id="WP_309038362.1">
    <property type="nucleotide sequence ID" value="NZ_JAVIFY010000002.1"/>
</dbReference>
<evidence type="ECO:0000313" key="1">
    <source>
        <dbReference type="EMBL" id="MDQ9090498.1"/>
    </source>
</evidence>
<protein>
    <submittedName>
        <fullName evidence="1">Uncharacterized protein</fullName>
    </submittedName>
</protein>